<accession>A0ABS6VVG1</accession>
<name>A0ABS6VVG1_9GAMM</name>
<feature type="compositionally biased region" description="Polar residues" evidence="1">
    <location>
        <begin position="682"/>
        <end position="694"/>
    </location>
</feature>
<protein>
    <submittedName>
        <fullName evidence="2">DUF1631 domain-containing protein</fullName>
    </submittedName>
</protein>
<dbReference type="Pfam" id="PF07793">
    <property type="entry name" value="DUF1631"/>
    <property type="match status" value="1"/>
</dbReference>
<proteinExistence type="predicted"/>
<evidence type="ECO:0000313" key="3">
    <source>
        <dbReference type="Proteomes" id="UP001166291"/>
    </source>
</evidence>
<evidence type="ECO:0000313" key="2">
    <source>
        <dbReference type="EMBL" id="MBW2942330.1"/>
    </source>
</evidence>
<organism evidence="2 3">
    <name type="scientific">Zhongshania aquimaris</name>
    <dbReference type="NCBI Taxonomy" id="2857107"/>
    <lineage>
        <taxon>Bacteria</taxon>
        <taxon>Pseudomonadati</taxon>
        <taxon>Pseudomonadota</taxon>
        <taxon>Gammaproteobacteria</taxon>
        <taxon>Cellvibrionales</taxon>
        <taxon>Spongiibacteraceae</taxon>
        <taxon>Zhongshania</taxon>
    </lineage>
</organism>
<dbReference type="Proteomes" id="UP001166291">
    <property type="component" value="Unassembled WGS sequence"/>
</dbReference>
<sequence>MTDSSSKVVDLSTRREPLVSAAPLPDALVAIRDKASGFLKGRMEVFLDEVDDSLFELADEASNAREQHLYFDAMREIRVNREGIEKRFSDAFINAFAAMVSNEHIASSLELGQAKLKLLESEALEELVALEGMANKAERRFLHEVWILCTAWQHVVSGPVVAAKELPMGPAKIAAAFGIACKSLEIDIKAKLLLFKLFDTHVVAAYGELYQLLVPILDAQGLPLEQLEKKSANPSTKTVKETSELPAGSEQNASQHNSQSTEMVTRLFDALESLIGKVEYNAAGAKTALSKPSFMVALQEMQHEQFTQLNVASPAGSDGQADFHLMAQKLIARLQQVNWVAHTDVSALSYQRDQDTINFVGALFQFILDGDGLAESLKGLIARLQIPVLKMAMLDKGFFSHDEHPARKLLSALVSAGIGWSPVAGVDRDPLYKKTEEVVMRILHDFGVDTQVFVDAYQDFSAFNEKAKRRAELVARRTVDAEDGKAAAENARMYIAAILEHKLGGVDCPPVVTKILQLGWSKVLFLSYIQHGKDSERFSEDAGLIDRLLWSVLPSEEEGHRNELIAALPVLVETLRLGFTRVSLNSFETDRWFEQLERLHLAKLSRKAAAVRRLPEVVEAPAVPANTSADLHQDLGDAESNTVHTEKAESTEEVNLADLDASLAESLGDDSSWPETKAYSVPLNSNTTHTQDYDSSAPDKDALNSRIQTLRVGNWVDFRQDDGRMLRCRLAAVINGIGKYIFVNRSGIKVAELNREELQAALLDDTVALIEDDHLFDRALESVISNLRDMKDKPLK</sequence>
<keyword evidence="3" id="KW-1185">Reference proteome</keyword>
<dbReference type="InterPro" id="IPR012434">
    <property type="entry name" value="DUF1631"/>
</dbReference>
<evidence type="ECO:0000256" key="1">
    <source>
        <dbReference type="SAM" id="MobiDB-lite"/>
    </source>
</evidence>
<feature type="region of interest" description="Disordered" evidence="1">
    <location>
        <begin position="666"/>
        <end position="700"/>
    </location>
</feature>
<gene>
    <name evidence="2" type="ORF">KXJ70_16155</name>
</gene>
<dbReference type="RefSeq" id="WP_219044578.1">
    <property type="nucleotide sequence ID" value="NZ_JAHWDQ010000005.1"/>
</dbReference>
<comment type="caution">
    <text evidence="2">The sequence shown here is derived from an EMBL/GenBank/DDBJ whole genome shotgun (WGS) entry which is preliminary data.</text>
</comment>
<dbReference type="EMBL" id="JAHWDQ010000005">
    <property type="protein sequence ID" value="MBW2942330.1"/>
    <property type="molecule type" value="Genomic_DNA"/>
</dbReference>
<feature type="region of interest" description="Disordered" evidence="1">
    <location>
        <begin position="228"/>
        <end position="260"/>
    </location>
</feature>
<feature type="compositionally biased region" description="Polar residues" evidence="1">
    <location>
        <begin position="249"/>
        <end position="260"/>
    </location>
</feature>
<reference evidence="2" key="1">
    <citation type="submission" date="2021-07" db="EMBL/GenBank/DDBJ databases">
        <title>Zhongshania sp. CAU 1632 isolated from seawater.</title>
        <authorList>
            <person name="Kim W."/>
        </authorList>
    </citation>
    <scope>NUCLEOTIDE SEQUENCE</scope>
    <source>
        <strain evidence="2">CAU 1632</strain>
    </source>
</reference>